<feature type="transmembrane region" description="Helical" evidence="1">
    <location>
        <begin position="48"/>
        <end position="68"/>
    </location>
</feature>
<dbReference type="AlphaFoldDB" id="A0A2P5BG76"/>
<keyword evidence="1" id="KW-1133">Transmembrane helix</keyword>
<comment type="caution">
    <text evidence="2">The sequence shown here is derived from an EMBL/GenBank/DDBJ whole genome shotgun (WGS) entry which is preliminary data.</text>
</comment>
<dbReference type="Proteomes" id="UP000237105">
    <property type="component" value="Unassembled WGS sequence"/>
</dbReference>
<proteinExistence type="predicted"/>
<reference evidence="3" key="1">
    <citation type="submission" date="2016-06" db="EMBL/GenBank/DDBJ databases">
        <title>Parallel loss of symbiosis genes in relatives of nitrogen-fixing non-legume Parasponia.</title>
        <authorList>
            <person name="Van Velzen R."/>
            <person name="Holmer R."/>
            <person name="Bu F."/>
            <person name="Rutten L."/>
            <person name="Van Zeijl A."/>
            <person name="Liu W."/>
            <person name="Santuari L."/>
            <person name="Cao Q."/>
            <person name="Sharma T."/>
            <person name="Shen D."/>
            <person name="Roswanjaya Y."/>
            <person name="Wardhani T."/>
            <person name="Kalhor M.S."/>
            <person name="Jansen J."/>
            <person name="Van den Hoogen J."/>
            <person name="Gungor B."/>
            <person name="Hartog M."/>
            <person name="Hontelez J."/>
            <person name="Verver J."/>
            <person name="Yang W.-C."/>
            <person name="Schijlen E."/>
            <person name="Repin R."/>
            <person name="Schilthuizen M."/>
            <person name="Schranz E."/>
            <person name="Heidstra R."/>
            <person name="Miyata K."/>
            <person name="Fedorova E."/>
            <person name="Kohlen W."/>
            <person name="Bisseling T."/>
            <person name="Smit S."/>
            <person name="Geurts R."/>
        </authorList>
    </citation>
    <scope>NUCLEOTIDE SEQUENCE [LARGE SCALE GENOMIC DNA]</scope>
    <source>
        <strain evidence="3">cv. WU1-14</strain>
    </source>
</reference>
<organism evidence="2 3">
    <name type="scientific">Parasponia andersonii</name>
    <name type="common">Sponia andersonii</name>
    <dbReference type="NCBI Taxonomy" id="3476"/>
    <lineage>
        <taxon>Eukaryota</taxon>
        <taxon>Viridiplantae</taxon>
        <taxon>Streptophyta</taxon>
        <taxon>Embryophyta</taxon>
        <taxon>Tracheophyta</taxon>
        <taxon>Spermatophyta</taxon>
        <taxon>Magnoliopsida</taxon>
        <taxon>eudicotyledons</taxon>
        <taxon>Gunneridae</taxon>
        <taxon>Pentapetalae</taxon>
        <taxon>rosids</taxon>
        <taxon>fabids</taxon>
        <taxon>Rosales</taxon>
        <taxon>Cannabaceae</taxon>
        <taxon>Parasponia</taxon>
    </lineage>
</organism>
<feature type="transmembrane region" description="Helical" evidence="1">
    <location>
        <begin position="80"/>
        <end position="102"/>
    </location>
</feature>
<accession>A0A2P5BG76</accession>
<gene>
    <name evidence="2" type="ORF">PanWU01x14_241890</name>
</gene>
<dbReference type="EMBL" id="JXTB01000288">
    <property type="protein sequence ID" value="PON47801.1"/>
    <property type="molecule type" value="Genomic_DNA"/>
</dbReference>
<evidence type="ECO:0000256" key="1">
    <source>
        <dbReference type="SAM" id="Phobius"/>
    </source>
</evidence>
<keyword evidence="1" id="KW-0812">Transmembrane</keyword>
<evidence type="ECO:0000313" key="3">
    <source>
        <dbReference type="Proteomes" id="UP000237105"/>
    </source>
</evidence>
<keyword evidence="3" id="KW-1185">Reference proteome</keyword>
<sequence>MQTGRCNQMSNVSSKFSSIVLYFCENRFCTKKEPVILHSISSDRFQPLSWAFAICVCTFISHQSVLSYRYIFCLVSVMEYFGRAGGCLYFQVFVYIDFWWLVLDFSF</sequence>
<protein>
    <submittedName>
        <fullName evidence="2">Uncharacterized protein</fullName>
    </submittedName>
</protein>
<evidence type="ECO:0000313" key="2">
    <source>
        <dbReference type="EMBL" id="PON47801.1"/>
    </source>
</evidence>
<keyword evidence="1" id="KW-0472">Membrane</keyword>
<name>A0A2P5BG76_PARAD</name>